<dbReference type="HOGENOM" id="CLU_1460467_0_0_11"/>
<accession>G8WSI3</accession>
<keyword evidence="2" id="KW-0812">Transmembrane</keyword>
<evidence type="ECO:0000256" key="2">
    <source>
        <dbReference type="SAM" id="Phobius"/>
    </source>
</evidence>
<keyword evidence="2" id="KW-0472">Membrane</keyword>
<name>F8JXD7_STREN</name>
<dbReference type="PATRIC" id="fig|1003195.29.peg.3440"/>
<dbReference type="KEGG" id="scy:SCATT_34460"/>
<gene>
    <name evidence="3" type="ordered locus">SCATT_34460</name>
</gene>
<feature type="transmembrane region" description="Helical" evidence="2">
    <location>
        <begin position="69"/>
        <end position="88"/>
    </location>
</feature>
<evidence type="ECO:0000313" key="3">
    <source>
        <dbReference type="EMBL" id="AEW95817.1"/>
    </source>
</evidence>
<dbReference type="EMBL" id="CP003219">
    <property type="protein sequence ID" value="AEW95817.1"/>
    <property type="molecule type" value="Genomic_DNA"/>
</dbReference>
<evidence type="ECO:0000256" key="1">
    <source>
        <dbReference type="SAM" id="MobiDB-lite"/>
    </source>
</evidence>
<keyword evidence="2" id="KW-1133">Transmembrane helix</keyword>
<feature type="transmembrane region" description="Helical" evidence="2">
    <location>
        <begin position="124"/>
        <end position="145"/>
    </location>
</feature>
<feature type="region of interest" description="Disordered" evidence="1">
    <location>
        <begin position="160"/>
        <end position="193"/>
    </location>
</feature>
<dbReference type="eggNOG" id="ENOG5030DDM">
    <property type="taxonomic scope" value="Bacteria"/>
</dbReference>
<dbReference type="OrthoDB" id="4317542at2"/>
<sequence>MASQASSDEAIPSLPYFGTSWYEHGALYWFHRARMGALVMVGVAFVCFGTVNLYRGFRSELPPSVRPWWDWSQCALSLVAFVHGWIVARRQYRKQLLAPPTPKQAWIRRRVGGHTAQAVGGRGLVILALPAVPALGAWIVGYMVATTTVPEYTWEAGARRAMAEAAEEEKPDQRTHRPTPPSEHRGRRRGPRQ</sequence>
<organism evidence="3 4">
    <name type="scientific">Streptantibioticus cattleyicolor (strain ATCC 35852 / DSM 46488 / JCM 4925 / NBRC 14057 / NRRL 8057)</name>
    <name type="common">Streptomyces cattleya</name>
    <dbReference type="NCBI Taxonomy" id="1003195"/>
    <lineage>
        <taxon>Bacteria</taxon>
        <taxon>Bacillati</taxon>
        <taxon>Actinomycetota</taxon>
        <taxon>Actinomycetes</taxon>
        <taxon>Kitasatosporales</taxon>
        <taxon>Streptomycetaceae</taxon>
        <taxon>Streptantibioticus</taxon>
    </lineage>
</organism>
<dbReference type="KEGG" id="sct:SCAT_3460"/>
<protein>
    <submittedName>
        <fullName evidence="3">Uncharacterized protein</fullName>
    </submittedName>
</protein>
<feature type="transmembrane region" description="Helical" evidence="2">
    <location>
        <begin position="37"/>
        <end position="57"/>
    </location>
</feature>
<dbReference type="STRING" id="1003195.SCATT_34460"/>
<proteinExistence type="predicted"/>
<keyword evidence="4" id="KW-1185">Reference proteome</keyword>
<evidence type="ECO:0000313" key="4">
    <source>
        <dbReference type="Proteomes" id="UP000007842"/>
    </source>
</evidence>
<dbReference type="Proteomes" id="UP000007842">
    <property type="component" value="Chromosome"/>
</dbReference>
<accession>F8JXD7</accession>
<reference evidence="4" key="1">
    <citation type="submission" date="2011-12" db="EMBL/GenBank/DDBJ databases">
        <title>Complete genome sequence of Streptomyces cattleya strain DSM 46488.</title>
        <authorList>
            <person name="Ou H.-Y."/>
            <person name="Li P."/>
            <person name="Zhao C."/>
            <person name="O'Hagan D."/>
            <person name="Deng Z."/>
        </authorList>
    </citation>
    <scope>NUCLEOTIDE SEQUENCE [LARGE SCALE GENOMIC DNA]</scope>
    <source>
        <strain evidence="4">ATCC 35852 / DSM 46488 / JCM 4925 / NBRC 14057 / NRRL 8057</strain>
    </source>
</reference>
<dbReference type="AlphaFoldDB" id="F8JXD7"/>